<dbReference type="GO" id="GO:0003700">
    <property type="term" value="F:DNA-binding transcription factor activity"/>
    <property type="evidence" value="ECO:0007669"/>
    <property type="project" value="InterPro"/>
</dbReference>
<dbReference type="Pfam" id="PF07729">
    <property type="entry name" value="FCD"/>
    <property type="match status" value="1"/>
</dbReference>
<dbReference type="PANTHER" id="PTHR43537">
    <property type="entry name" value="TRANSCRIPTIONAL REGULATOR, GNTR FAMILY"/>
    <property type="match status" value="1"/>
</dbReference>
<evidence type="ECO:0000313" key="5">
    <source>
        <dbReference type="EMBL" id="GHO97099.1"/>
    </source>
</evidence>
<sequence>MYVPIRPTKIYEQVAEQIEQLILSGELRSGDRLPTERAFAEKFHVSRTAIREAMKLLEQKGLVEMRPGRGTRVIDGTMQAVRHSLGLMMRVGQRGNLLSLVEVRELLEPGIAAMAAERAGEEEIATMREAIALMDEHLTCADSYIAADNSFHRALARATQNPVVLSLVDSIVDLLSEQRKLIFMVSGGPERGQVHHKRLLDAILRHDATAARETMYAHLRQVRADVASGLDPTEWEAENARVSSIGEDV</sequence>
<keyword evidence="2" id="KW-0238">DNA-binding</keyword>
<dbReference type="Pfam" id="PF00392">
    <property type="entry name" value="GntR"/>
    <property type="match status" value="1"/>
</dbReference>
<dbReference type="PROSITE" id="PS50949">
    <property type="entry name" value="HTH_GNTR"/>
    <property type="match status" value="1"/>
</dbReference>
<evidence type="ECO:0000313" key="6">
    <source>
        <dbReference type="Proteomes" id="UP000597444"/>
    </source>
</evidence>
<dbReference type="InterPro" id="IPR008920">
    <property type="entry name" value="TF_FadR/GntR_C"/>
</dbReference>
<dbReference type="Proteomes" id="UP000597444">
    <property type="component" value="Unassembled WGS sequence"/>
</dbReference>
<dbReference type="SMART" id="SM00345">
    <property type="entry name" value="HTH_GNTR"/>
    <property type="match status" value="1"/>
</dbReference>
<dbReference type="InterPro" id="IPR036388">
    <property type="entry name" value="WH-like_DNA-bd_sf"/>
</dbReference>
<dbReference type="InterPro" id="IPR000524">
    <property type="entry name" value="Tscrpt_reg_HTH_GntR"/>
</dbReference>
<keyword evidence="1" id="KW-0805">Transcription regulation</keyword>
<dbReference type="GO" id="GO:0003677">
    <property type="term" value="F:DNA binding"/>
    <property type="evidence" value="ECO:0007669"/>
    <property type="project" value="UniProtKB-KW"/>
</dbReference>
<dbReference type="Gene3D" id="1.10.10.10">
    <property type="entry name" value="Winged helix-like DNA-binding domain superfamily/Winged helix DNA-binding domain"/>
    <property type="match status" value="1"/>
</dbReference>
<protein>
    <submittedName>
        <fullName evidence="5">GntR family transcriptional regulator</fullName>
    </submittedName>
</protein>
<dbReference type="InterPro" id="IPR011711">
    <property type="entry name" value="GntR_C"/>
</dbReference>
<name>A0A8J3ISJ3_9CHLR</name>
<dbReference type="SMART" id="SM00895">
    <property type="entry name" value="FCD"/>
    <property type="match status" value="1"/>
</dbReference>
<evidence type="ECO:0000259" key="4">
    <source>
        <dbReference type="PROSITE" id="PS50949"/>
    </source>
</evidence>
<dbReference type="Gene3D" id="1.20.120.530">
    <property type="entry name" value="GntR ligand-binding domain-like"/>
    <property type="match status" value="1"/>
</dbReference>
<dbReference type="AlphaFoldDB" id="A0A8J3ISJ3"/>
<organism evidence="5 6">
    <name type="scientific">Reticulibacter mediterranei</name>
    <dbReference type="NCBI Taxonomy" id="2778369"/>
    <lineage>
        <taxon>Bacteria</taxon>
        <taxon>Bacillati</taxon>
        <taxon>Chloroflexota</taxon>
        <taxon>Ktedonobacteria</taxon>
        <taxon>Ktedonobacterales</taxon>
        <taxon>Reticulibacteraceae</taxon>
        <taxon>Reticulibacter</taxon>
    </lineage>
</organism>
<accession>A0A8J3ISJ3</accession>
<dbReference type="InterPro" id="IPR036390">
    <property type="entry name" value="WH_DNA-bd_sf"/>
</dbReference>
<keyword evidence="3" id="KW-0804">Transcription</keyword>
<evidence type="ECO:0000256" key="3">
    <source>
        <dbReference type="ARBA" id="ARBA00023163"/>
    </source>
</evidence>
<reference evidence="5" key="1">
    <citation type="submission" date="2020-10" db="EMBL/GenBank/DDBJ databases">
        <title>Taxonomic study of unclassified bacteria belonging to the class Ktedonobacteria.</title>
        <authorList>
            <person name="Yabe S."/>
            <person name="Wang C.M."/>
            <person name="Zheng Y."/>
            <person name="Sakai Y."/>
            <person name="Cavaletti L."/>
            <person name="Monciardini P."/>
            <person name="Donadio S."/>
        </authorList>
    </citation>
    <scope>NUCLEOTIDE SEQUENCE</scope>
    <source>
        <strain evidence="5">ID150040</strain>
    </source>
</reference>
<keyword evidence="6" id="KW-1185">Reference proteome</keyword>
<proteinExistence type="predicted"/>
<dbReference type="RefSeq" id="WP_220207685.1">
    <property type="nucleotide sequence ID" value="NZ_BNJK01000001.1"/>
</dbReference>
<feature type="domain" description="HTH gntR-type" evidence="4">
    <location>
        <begin position="8"/>
        <end position="76"/>
    </location>
</feature>
<dbReference type="SUPFAM" id="SSF46785">
    <property type="entry name" value="Winged helix' DNA-binding domain"/>
    <property type="match status" value="1"/>
</dbReference>
<dbReference type="PANTHER" id="PTHR43537:SF5">
    <property type="entry name" value="UXU OPERON TRANSCRIPTIONAL REGULATOR"/>
    <property type="match status" value="1"/>
</dbReference>
<dbReference type="PRINTS" id="PR00035">
    <property type="entry name" value="HTHGNTR"/>
</dbReference>
<evidence type="ECO:0000256" key="1">
    <source>
        <dbReference type="ARBA" id="ARBA00023015"/>
    </source>
</evidence>
<dbReference type="EMBL" id="BNJK01000001">
    <property type="protein sequence ID" value="GHO97099.1"/>
    <property type="molecule type" value="Genomic_DNA"/>
</dbReference>
<dbReference type="CDD" id="cd07377">
    <property type="entry name" value="WHTH_GntR"/>
    <property type="match status" value="1"/>
</dbReference>
<gene>
    <name evidence="5" type="ORF">KSF_071470</name>
</gene>
<evidence type="ECO:0000256" key="2">
    <source>
        <dbReference type="ARBA" id="ARBA00023125"/>
    </source>
</evidence>
<comment type="caution">
    <text evidence="5">The sequence shown here is derived from an EMBL/GenBank/DDBJ whole genome shotgun (WGS) entry which is preliminary data.</text>
</comment>
<dbReference type="SUPFAM" id="SSF48008">
    <property type="entry name" value="GntR ligand-binding domain-like"/>
    <property type="match status" value="1"/>
</dbReference>